<proteinExistence type="predicted"/>
<gene>
    <name evidence="1" type="ORF">S01H4_66313</name>
</gene>
<dbReference type="AlphaFoldDB" id="X1EPZ9"/>
<feature type="non-terminal residue" evidence="1">
    <location>
        <position position="32"/>
    </location>
</feature>
<sequence length="32" mass="3607">MLLLFYLSIKGGPKKLSNQIEIEKCPNCGQKL</sequence>
<evidence type="ECO:0000313" key="1">
    <source>
        <dbReference type="EMBL" id="GAH22410.1"/>
    </source>
</evidence>
<organism evidence="1">
    <name type="scientific">marine sediment metagenome</name>
    <dbReference type="NCBI Taxonomy" id="412755"/>
    <lineage>
        <taxon>unclassified sequences</taxon>
        <taxon>metagenomes</taxon>
        <taxon>ecological metagenomes</taxon>
    </lineage>
</organism>
<comment type="caution">
    <text evidence="1">The sequence shown here is derived from an EMBL/GenBank/DDBJ whole genome shotgun (WGS) entry which is preliminary data.</text>
</comment>
<dbReference type="EMBL" id="BART01041008">
    <property type="protein sequence ID" value="GAH22410.1"/>
    <property type="molecule type" value="Genomic_DNA"/>
</dbReference>
<name>X1EPZ9_9ZZZZ</name>
<accession>X1EPZ9</accession>
<reference evidence="1" key="1">
    <citation type="journal article" date="2014" name="Front. Microbiol.">
        <title>High frequency of phylogenetically diverse reductive dehalogenase-homologous genes in deep subseafloor sedimentary metagenomes.</title>
        <authorList>
            <person name="Kawai M."/>
            <person name="Futagami T."/>
            <person name="Toyoda A."/>
            <person name="Takaki Y."/>
            <person name="Nishi S."/>
            <person name="Hori S."/>
            <person name="Arai W."/>
            <person name="Tsubouchi T."/>
            <person name="Morono Y."/>
            <person name="Uchiyama I."/>
            <person name="Ito T."/>
            <person name="Fujiyama A."/>
            <person name="Inagaki F."/>
            <person name="Takami H."/>
        </authorList>
    </citation>
    <scope>NUCLEOTIDE SEQUENCE</scope>
    <source>
        <strain evidence="1">Expedition CK06-06</strain>
    </source>
</reference>
<protein>
    <submittedName>
        <fullName evidence="1">Uncharacterized protein</fullName>
    </submittedName>
</protein>